<organism evidence="2 3">
    <name type="scientific">Glossina palpalis gambiensis</name>
    <dbReference type="NCBI Taxonomy" id="67801"/>
    <lineage>
        <taxon>Eukaryota</taxon>
        <taxon>Metazoa</taxon>
        <taxon>Ecdysozoa</taxon>
        <taxon>Arthropoda</taxon>
        <taxon>Hexapoda</taxon>
        <taxon>Insecta</taxon>
        <taxon>Pterygota</taxon>
        <taxon>Neoptera</taxon>
        <taxon>Endopterygota</taxon>
        <taxon>Diptera</taxon>
        <taxon>Brachycera</taxon>
        <taxon>Muscomorpha</taxon>
        <taxon>Hippoboscoidea</taxon>
        <taxon>Glossinidae</taxon>
        <taxon>Glossina</taxon>
    </lineage>
</organism>
<dbReference type="VEuPathDB" id="VectorBase:GPPI049028"/>
<protein>
    <submittedName>
        <fullName evidence="2">Uncharacterized protein</fullName>
    </submittedName>
</protein>
<sequence length="134" mass="15037">MKLSKDAIVIVHKIDLVRLRKCPFNDGLQRRLRVIYLVFATGTLSDKTMSLGSLILLLGIPLSCSTAEFFTGFLPLDINSFTKAFFCQIDLSRTELQYSVCDNSLKDAIPLYCVAFILNIDTLLGLRVAIFIEI</sequence>
<keyword evidence="1" id="KW-0812">Transmembrane</keyword>
<dbReference type="AlphaFoldDB" id="A0A1B0C4N5"/>
<evidence type="ECO:0000313" key="2">
    <source>
        <dbReference type="EnsemblMetazoa" id="GPPI049028-PA"/>
    </source>
</evidence>
<keyword evidence="1" id="KW-0472">Membrane</keyword>
<reference evidence="3" key="1">
    <citation type="submission" date="2015-01" db="EMBL/GenBank/DDBJ databases">
        <authorList>
            <person name="Aksoy S."/>
            <person name="Warren W."/>
            <person name="Wilson R.K."/>
        </authorList>
    </citation>
    <scope>NUCLEOTIDE SEQUENCE [LARGE SCALE GENOMIC DNA]</scope>
    <source>
        <strain evidence="3">IAEA</strain>
    </source>
</reference>
<dbReference type="EMBL" id="JXJN01025562">
    <property type="status" value="NOT_ANNOTATED_CDS"/>
    <property type="molecule type" value="Genomic_DNA"/>
</dbReference>
<proteinExistence type="predicted"/>
<dbReference type="EnsemblMetazoa" id="GPPI049028-RA">
    <property type="protein sequence ID" value="GPPI049028-PA"/>
    <property type="gene ID" value="GPPI049028"/>
</dbReference>
<dbReference type="Proteomes" id="UP000092460">
    <property type="component" value="Unassembled WGS sequence"/>
</dbReference>
<evidence type="ECO:0000313" key="3">
    <source>
        <dbReference type="Proteomes" id="UP000092460"/>
    </source>
</evidence>
<feature type="transmembrane region" description="Helical" evidence="1">
    <location>
        <begin position="54"/>
        <end position="76"/>
    </location>
</feature>
<name>A0A1B0C4N5_9MUSC</name>
<reference evidence="2" key="2">
    <citation type="submission" date="2020-05" db="UniProtKB">
        <authorList>
            <consortium name="EnsemblMetazoa"/>
        </authorList>
    </citation>
    <scope>IDENTIFICATION</scope>
    <source>
        <strain evidence="2">IAEA</strain>
    </source>
</reference>
<keyword evidence="3" id="KW-1185">Reference proteome</keyword>
<keyword evidence="1" id="KW-1133">Transmembrane helix</keyword>
<accession>A0A1B0C4N5</accession>
<evidence type="ECO:0000256" key="1">
    <source>
        <dbReference type="SAM" id="Phobius"/>
    </source>
</evidence>
<feature type="transmembrane region" description="Helical" evidence="1">
    <location>
        <begin position="109"/>
        <end position="132"/>
    </location>
</feature>